<evidence type="ECO:0000259" key="2">
    <source>
        <dbReference type="PROSITE" id="PS00036"/>
    </source>
</evidence>
<name>A0A8H7VJ24_9FUNG</name>
<dbReference type="CDD" id="cd14688">
    <property type="entry name" value="bZIP_YAP"/>
    <property type="match status" value="1"/>
</dbReference>
<gene>
    <name evidence="3" type="ORF">INT45_003646</name>
</gene>
<dbReference type="InterPro" id="IPR004827">
    <property type="entry name" value="bZIP"/>
</dbReference>
<dbReference type="SUPFAM" id="SSF57959">
    <property type="entry name" value="Leucine zipper domain"/>
    <property type="match status" value="1"/>
</dbReference>
<feature type="domain" description="BZIP" evidence="2">
    <location>
        <begin position="15"/>
        <end position="29"/>
    </location>
</feature>
<dbReference type="Proteomes" id="UP000646827">
    <property type="component" value="Unassembled WGS sequence"/>
</dbReference>
<reference evidence="3 4" key="1">
    <citation type="submission" date="2020-12" db="EMBL/GenBank/DDBJ databases">
        <title>Metabolic potential, ecology and presence of endohyphal bacteria is reflected in genomic diversity of Mucoromycotina.</title>
        <authorList>
            <person name="Muszewska A."/>
            <person name="Okrasinska A."/>
            <person name="Steczkiewicz K."/>
            <person name="Drgas O."/>
            <person name="Orlowska M."/>
            <person name="Perlinska-Lenart U."/>
            <person name="Aleksandrzak-Piekarczyk T."/>
            <person name="Szatraj K."/>
            <person name="Zielenkiewicz U."/>
            <person name="Pilsyk S."/>
            <person name="Malc E."/>
            <person name="Mieczkowski P."/>
            <person name="Kruszewska J.S."/>
            <person name="Biernat P."/>
            <person name="Pawlowska J."/>
        </authorList>
    </citation>
    <scope>NUCLEOTIDE SEQUENCE [LARGE SCALE GENOMIC DNA]</scope>
    <source>
        <strain evidence="3 4">CBS 142.35</strain>
    </source>
</reference>
<dbReference type="Gene3D" id="1.20.5.170">
    <property type="match status" value="1"/>
</dbReference>
<sequence length="134" mass="15083">MSKGGRHRIFTEEQRKDRNRLAQAAFRARKSEYTTTLENTVVGLESIVKELQDSNRQTSSRADAAEAQCQLLEQQLQKLYQQLHSSLLENQQLLTALGEKQNMIFIDSESSVSLSPSLSSSCSTFVDPAEIIFT</sequence>
<organism evidence="3 4">
    <name type="scientific">Circinella minor</name>
    <dbReference type="NCBI Taxonomy" id="1195481"/>
    <lineage>
        <taxon>Eukaryota</taxon>
        <taxon>Fungi</taxon>
        <taxon>Fungi incertae sedis</taxon>
        <taxon>Mucoromycota</taxon>
        <taxon>Mucoromycotina</taxon>
        <taxon>Mucoromycetes</taxon>
        <taxon>Mucorales</taxon>
        <taxon>Lichtheimiaceae</taxon>
        <taxon>Circinella</taxon>
    </lineage>
</organism>
<comment type="caution">
    <text evidence="3">The sequence shown here is derived from an EMBL/GenBank/DDBJ whole genome shotgun (WGS) entry which is preliminary data.</text>
</comment>
<protein>
    <recommendedName>
        <fullName evidence="2">BZIP domain-containing protein</fullName>
    </recommendedName>
</protein>
<dbReference type="InterPro" id="IPR046347">
    <property type="entry name" value="bZIP_sf"/>
</dbReference>
<keyword evidence="1" id="KW-0175">Coiled coil</keyword>
<dbReference type="OrthoDB" id="2285533at2759"/>
<keyword evidence="4" id="KW-1185">Reference proteome</keyword>
<evidence type="ECO:0000256" key="1">
    <source>
        <dbReference type="SAM" id="Coils"/>
    </source>
</evidence>
<accession>A0A8H7VJ24</accession>
<dbReference type="EMBL" id="JAEPRB010000238">
    <property type="protein sequence ID" value="KAG2218303.1"/>
    <property type="molecule type" value="Genomic_DNA"/>
</dbReference>
<dbReference type="GO" id="GO:0003700">
    <property type="term" value="F:DNA-binding transcription factor activity"/>
    <property type="evidence" value="ECO:0007669"/>
    <property type="project" value="InterPro"/>
</dbReference>
<evidence type="ECO:0000313" key="3">
    <source>
        <dbReference type="EMBL" id="KAG2218303.1"/>
    </source>
</evidence>
<dbReference type="AlphaFoldDB" id="A0A8H7VJ24"/>
<dbReference type="PROSITE" id="PS00036">
    <property type="entry name" value="BZIP_BASIC"/>
    <property type="match status" value="1"/>
</dbReference>
<proteinExistence type="predicted"/>
<feature type="coiled-coil region" evidence="1">
    <location>
        <begin position="48"/>
        <end position="89"/>
    </location>
</feature>
<evidence type="ECO:0000313" key="4">
    <source>
        <dbReference type="Proteomes" id="UP000646827"/>
    </source>
</evidence>